<protein>
    <recommendedName>
        <fullName evidence="12">Fluoride-specific ion channel FluC</fullName>
    </recommendedName>
</protein>
<evidence type="ECO:0000256" key="1">
    <source>
        <dbReference type="ARBA" id="ARBA00004651"/>
    </source>
</evidence>
<keyword evidence="9 12" id="KW-0407">Ion channel</keyword>
<keyword evidence="2 12" id="KW-1003">Cell membrane</keyword>
<keyword evidence="7 12" id="KW-0406">Ion transport</keyword>
<feature type="binding site" evidence="12">
    <location>
        <position position="75"/>
    </location>
    <ligand>
        <name>Na(+)</name>
        <dbReference type="ChEBI" id="CHEBI:29101"/>
        <note>structural</note>
    </ligand>
</feature>
<dbReference type="InterPro" id="IPR003691">
    <property type="entry name" value="FluC"/>
</dbReference>
<evidence type="ECO:0000256" key="8">
    <source>
        <dbReference type="ARBA" id="ARBA00023136"/>
    </source>
</evidence>
<comment type="subcellular location">
    <subcellularLocation>
        <location evidence="1 12">Cell membrane</location>
        <topology evidence="1 12">Multi-pass membrane protein</topology>
    </subcellularLocation>
</comment>
<dbReference type="RefSeq" id="WP_353302906.1">
    <property type="nucleotide sequence ID" value="NZ_BAABWN010000006.1"/>
</dbReference>
<keyword evidence="12" id="KW-0813">Transport</keyword>
<evidence type="ECO:0000256" key="3">
    <source>
        <dbReference type="ARBA" id="ARBA00022519"/>
    </source>
</evidence>
<dbReference type="PANTHER" id="PTHR28259:SF1">
    <property type="entry name" value="FLUORIDE EXPORT PROTEIN 1-RELATED"/>
    <property type="match status" value="1"/>
</dbReference>
<accession>A0ABQ0A9A8</accession>
<comment type="catalytic activity">
    <reaction evidence="11">
        <text>fluoride(in) = fluoride(out)</text>
        <dbReference type="Rhea" id="RHEA:76159"/>
        <dbReference type="ChEBI" id="CHEBI:17051"/>
    </reaction>
    <physiologicalReaction direction="left-to-right" evidence="11">
        <dbReference type="Rhea" id="RHEA:76160"/>
    </physiologicalReaction>
</comment>
<sequence>MLQWMAVALGGAVGAMMRFGISTYMLPVVPGKFPWATFFVNVLGSFLIGVFYTIIVEKSLWSPQWKILLMTGFLGALTTFSTFSIETVHLYLRGQMLLASAYAVITMAGCFIASACGLTLTARWV</sequence>
<evidence type="ECO:0000256" key="10">
    <source>
        <dbReference type="ARBA" id="ARBA00035120"/>
    </source>
</evidence>
<evidence type="ECO:0000313" key="14">
    <source>
        <dbReference type="Proteomes" id="UP001465153"/>
    </source>
</evidence>
<keyword evidence="12" id="KW-0479">Metal-binding</keyword>
<keyword evidence="8 12" id="KW-0472">Membrane</keyword>
<comment type="caution">
    <text evidence="13">The sequence shown here is derived from an EMBL/GenBank/DDBJ whole genome shotgun (WGS) entry which is preliminary data.</text>
</comment>
<keyword evidence="3" id="KW-0997">Cell inner membrane</keyword>
<feature type="transmembrane region" description="Helical" evidence="12">
    <location>
        <begin position="33"/>
        <end position="55"/>
    </location>
</feature>
<reference evidence="13 14" key="1">
    <citation type="submission" date="2024-04" db="EMBL/GenBank/DDBJ databases">
        <title>Draft genome sequence of Sessilibacter corallicola NBRC 116591.</title>
        <authorList>
            <person name="Miyakawa T."/>
            <person name="Kusuya Y."/>
            <person name="Miura T."/>
        </authorList>
    </citation>
    <scope>NUCLEOTIDE SEQUENCE [LARGE SCALE GENOMIC DNA]</scope>
    <source>
        <strain evidence="13 14">KU-00831-HH</strain>
    </source>
</reference>
<keyword evidence="4 12" id="KW-0812">Transmembrane</keyword>
<evidence type="ECO:0000256" key="2">
    <source>
        <dbReference type="ARBA" id="ARBA00022475"/>
    </source>
</evidence>
<dbReference type="NCBIfam" id="TIGR00494">
    <property type="entry name" value="crcB"/>
    <property type="match status" value="1"/>
</dbReference>
<comment type="similarity">
    <text evidence="10 12">Belongs to the fluoride channel Fluc/FEX (TC 1.A.43) family.</text>
</comment>
<gene>
    <name evidence="12 13" type="primary">crcB</name>
    <name evidence="12" type="synonym">fluC</name>
    <name evidence="13" type="ORF">NBRC116591_20460</name>
</gene>
<feature type="transmembrane region" description="Helical" evidence="12">
    <location>
        <begin position="67"/>
        <end position="85"/>
    </location>
</feature>
<evidence type="ECO:0000256" key="6">
    <source>
        <dbReference type="ARBA" id="ARBA00023053"/>
    </source>
</evidence>
<feature type="transmembrane region" description="Helical" evidence="12">
    <location>
        <begin position="7"/>
        <end position="27"/>
    </location>
</feature>
<evidence type="ECO:0000256" key="12">
    <source>
        <dbReference type="HAMAP-Rule" id="MF_00454"/>
    </source>
</evidence>
<evidence type="ECO:0000256" key="7">
    <source>
        <dbReference type="ARBA" id="ARBA00023065"/>
    </source>
</evidence>
<dbReference type="HAMAP" id="MF_00454">
    <property type="entry name" value="FluC"/>
    <property type="match status" value="1"/>
</dbReference>
<evidence type="ECO:0000256" key="5">
    <source>
        <dbReference type="ARBA" id="ARBA00022989"/>
    </source>
</evidence>
<dbReference type="Pfam" id="PF02537">
    <property type="entry name" value="CRCB"/>
    <property type="match status" value="1"/>
</dbReference>
<evidence type="ECO:0000256" key="9">
    <source>
        <dbReference type="ARBA" id="ARBA00023303"/>
    </source>
</evidence>
<feature type="transmembrane region" description="Helical" evidence="12">
    <location>
        <begin position="97"/>
        <end position="120"/>
    </location>
</feature>
<dbReference type="Proteomes" id="UP001465153">
    <property type="component" value="Unassembled WGS sequence"/>
</dbReference>
<feature type="binding site" evidence="12">
    <location>
        <position position="78"/>
    </location>
    <ligand>
        <name>Na(+)</name>
        <dbReference type="ChEBI" id="CHEBI:29101"/>
        <note>structural</note>
    </ligand>
</feature>
<keyword evidence="6 12" id="KW-0915">Sodium</keyword>
<organism evidence="13 14">
    <name type="scientific">Sessilibacter corallicola</name>
    <dbReference type="NCBI Taxonomy" id="2904075"/>
    <lineage>
        <taxon>Bacteria</taxon>
        <taxon>Pseudomonadati</taxon>
        <taxon>Pseudomonadota</taxon>
        <taxon>Gammaproteobacteria</taxon>
        <taxon>Cellvibrionales</taxon>
        <taxon>Cellvibrionaceae</taxon>
        <taxon>Sessilibacter</taxon>
    </lineage>
</organism>
<keyword evidence="14" id="KW-1185">Reference proteome</keyword>
<dbReference type="EMBL" id="BAABWN010000006">
    <property type="protein sequence ID" value="GAA6168235.1"/>
    <property type="molecule type" value="Genomic_DNA"/>
</dbReference>
<name>A0ABQ0A9A8_9GAMM</name>
<comment type="function">
    <text evidence="12">Fluoride-specific ion channel. Important for reducing fluoride concentration in the cell, thus reducing its toxicity.</text>
</comment>
<evidence type="ECO:0000313" key="13">
    <source>
        <dbReference type="EMBL" id="GAA6168235.1"/>
    </source>
</evidence>
<comment type="activity regulation">
    <text evidence="12">Na(+) is not transported, but it plays an essential structural role and its presence is essential for fluoride channel function.</text>
</comment>
<dbReference type="PANTHER" id="PTHR28259">
    <property type="entry name" value="FLUORIDE EXPORT PROTEIN 1-RELATED"/>
    <property type="match status" value="1"/>
</dbReference>
<evidence type="ECO:0000256" key="4">
    <source>
        <dbReference type="ARBA" id="ARBA00022692"/>
    </source>
</evidence>
<evidence type="ECO:0000256" key="11">
    <source>
        <dbReference type="ARBA" id="ARBA00035585"/>
    </source>
</evidence>
<keyword evidence="5 12" id="KW-1133">Transmembrane helix</keyword>
<proteinExistence type="inferred from homology"/>